<proteinExistence type="predicted"/>
<comment type="caution">
    <text evidence="2">The sequence shown here is derived from an EMBL/GenBank/DDBJ whole genome shotgun (WGS) entry which is preliminary data.</text>
</comment>
<protein>
    <submittedName>
        <fullName evidence="2">Uncharacterized protein</fullName>
    </submittedName>
</protein>
<gene>
    <name evidence="2" type="ORF">Llon_0398</name>
</gene>
<accession>A0A0W0VSV8</accession>
<reference evidence="2 3" key="1">
    <citation type="submission" date="2015-11" db="EMBL/GenBank/DDBJ databases">
        <title>Genomic analysis of 38 Legionella species identifies large and diverse effector repertoires.</title>
        <authorList>
            <person name="Burstein D."/>
            <person name="Amaro F."/>
            <person name="Zusman T."/>
            <person name="Lifshitz Z."/>
            <person name="Cohen O."/>
            <person name="Gilbert J.A."/>
            <person name="Pupko T."/>
            <person name="Shuman H.A."/>
            <person name="Segal G."/>
        </authorList>
    </citation>
    <scope>NUCLEOTIDE SEQUENCE [LARGE SCALE GENOMIC DNA]</scope>
    <source>
        <strain evidence="2 3">ATCC 49505</strain>
    </source>
</reference>
<dbReference type="RefSeq" id="WP_162261937.1">
    <property type="nucleotide sequence ID" value="NZ_LNYK01000006.1"/>
</dbReference>
<feature type="region of interest" description="Disordered" evidence="1">
    <location>
        <begin position="264"/>
        <end position="291"/>
    </location>
</feature>
<organism evidence="2 3">
    <name type="scientific">Legionella londiniensis</name>
    <dbReference type="NCBI Taxonomy" id="45068"/>
    <lineage>
        <taxon>Bacteria</taxon>
        <taxon>Pseudomonadati</taxon>
        <taxon>Pseudomonadota</taxon>
        <taxon>Gammaproteobacteria</taxon>
        <taxon>Legionellales</taxon>
        <taxon>Legionellaceae</taxon>
        <taxon>Legionella</taxon>
    </lineage>
</organism>
<feature type="compositionally biased region" description="Basic and acidic residues" evidence="1">
    <location>
        <begin position="270"/>
        <end position="283"/>
    </location>
</feature>
<evidence type="ECO:0000256" key="1">
    <source>
        <dbReference type="SAM" id="MobiDB-lite"/>
    </source>
</evidence>
<feature type="non-terminal residue" evidence="2">
    <location>
        <position position="1"/>
    </location>
</feature>
<evidence type="ECO:0000313" key="2">
    <source>
        <dbReference type="EMBL" id="KTD22726.1"/>
    </source>
</evidence>
<evidence type="ECO:0000313" key="3">
    <source>
        <dbReference type="Proteomes" id="UP000054997"/>
    </source>
</evidence>
<dbReference type="EMBL" id="LNYK01000006">
    <property type="protein sequence ID" value="KTD22726.1"/>
    <property type="molecule type" value="Genomic_DNA"/>
</dbReference>
<sequence length="291" mass="32511">QVNEAVGGRVPFKELFTQVNEAVGGRVPFKELFRNVKETVGGTTSIGFYYNAINFYQFFGEEPWIEQKVAKRAFDRASGYHSSEGLKALADRFRSDYNTYTKYTDIACCGASGLITGIGISLGLIFVYPVVGGFWGAINSGIPGALKGLGSGLWNAVTFPYRNTQRNIRRLNNQQNSSIWDLTSLDWQQLKRTKFNPWVAQGKSDSQENKVIEIDKSSMNKTESYNNILTQLQHEENDSQYSSLHHGSDDEQIVIPLFVDQNGISNSQAHHHDNGTIEFDHGNNQKNLGVG</sequence>
<dbReference type="PATRIC" id="fig|45068.5.peg.425"/>
<dbReference type="AlphaFoldDB" id="A0A0W0VSV8"/>
<keyword evidence="3" id="KW-1185">Reference proteome</keyword>
<dbReference type="Proteomes" id="UP000054997">
    <property type="component" value="Unassembled WGS sequence"/>
</dbReference>
<dbReference type="STRING" id="45068.Llon_0398"/>
<name>A0A0W0VSV8_9GAMM</name>